<dbReference type="EMBL" id="JAVDTI010000003">
    <property type="protein sequence ID" value="MDR6806044.1"/>
    <property type="molecule type" value="Genomic_DNA"/>
</dbReference>
<proteinExistence type="predicted"/>
<sequence length="63" mass="7026">MYKPSREIFGEDGHRADLIDCTRLEALPVTNAPSTNIPWPWVFEITTSLTFTSHAPATRTPAP</sequence>
<accession>A0ABU1QY04</accession>
<comment type="caution">
    <text evidence="1">The sequence shown here is derived from an EMBL/GenBank/DDBJ whole genome shotgun (WGS) entry which is preliminary data.</text>
</comment>
<gene>
    <name evidence="1" type="ORF">J2W84_003092</name>
</gene>
<keyword evidence="2" id="KW-1185">Reference proteome</keyword>
<reference evidence="1 2" key="1">
    <citation type="submission" date="2023-07" db="EMBL/GenBank/DDBJ databases">
        <title>Sorghum-associated microbial communities from plants grown in Nebraska, USA.</title>
        <authorList>
            <person name="Schachtman D."/>
        </authorList>
    </citation>
    <scope>NUCLEOTIDE SEQUENCE [LARGE SCALE GENOMIC DNA]</scope>
    <source>
        <strain evidence="1 2">BE57</strain>
    </source>
</reference>
<organism evidence="1 2">
    <name type="scientific">Dyadobacter fermentans</name>
    <dbReference type="NCBI Taxonomy" id="94254"/>
    <lineage>
        <taxon>Bacteria</taxon>
        <taxon>Pseudomonadati</taxon>
        <taxon>Bacteroidota</taxon>
        <taxon>Cytophagia</taxon>
        <taxon>Cytophagales</taxon>
        <taxon>Spirosomataceae</taxon>
        <taxon>Dyadobacter</taxon>
    </lineage>
</organism>
<protein>
    <submittedName>
        <fullName evidence="1">Uncharacterized protein</fullName>
    </submittedName>
</protein>
<evidence type="ECO:0000313" key="2">
    <source>
        <dbReference type="Proteomes" id="UP001264980"/>
    </source>
</evidence>
<dbReference type="RefSeq" id="WP_309984491.1">
    <property type="nucleotide sequence ID" value="NZ_JAVDTI010000003.1"/>
</dbReference>
<dbReference type="Proteomes" id="UP001264980">
    <property type="component" value="Unassembled WGS sequence"/>
</dbReference>
<evidence type="ECO:0000313" key="1">
    <source>
        <dbReference type="EMBL" id="MDR6806044.1"/>
    </source>
</evidence>
<name>A0ABU1QY04_9BACT</name>